<comment type="caution">
    <text evidence="1">The sequence shown here is derived from an EMBL/GenBank/DDBJ whole genome shotgun (WGS) entry which is preliminary data.</text>
</comment>
<gene>
    <name evidence="1" type="ORF">PsB1_1520</name>
</gene>
<organism evidence="1 2">
    <name type="scientific">Candidatus Phycosocius spiralis</name>
    <dbReference type="NCBI Taxonomy" id="2815099"/>
    <lineage>
        <taxon>Bacteria</taxon>
        <taxon>Pseudomonadati</taxon>
        <taxon>Pseudomonadota</taxon>
        <taxon>Alphaproteobacteria</taxon>
        <taxon>Caulobacterales</taxon>
        <taxon>Caulobacterales incertae sedis</taxon>
        <taxon>Candidatus Phycosocius</taxon>
    </lineage>
</organism>
<dbReference type="Proteomes" id="UP001161064">
    <property type="component" value="Unassembled WGS sequence"/>
</dbReference>
<accession>A0ABQ4PWP5</accession>
<sequence length="127" mass="12219">MVIGGHGIKVGVIRSDMPTNGALMNIIQGVDGAASATGMPTHLIGAVGVAGTGHLNCAAAGTAGTGMTVAITAATVMAPAISPAIANLVTTGCVAAWRKSALRSAPTGMEAAMNNLAHDGLKPGCGS</sequence>
<reference evidence="1" key="1">
    <citation type="submission" date="2021-05" db="EMBL/GenBank/DDBJ databases">
        <authorList>
            <person name="Tanabe Y."/>
        </authorList>
    </citation>
    <scope>NUCLEOTIDE SEQUENCE</scope>
    <source>
        <strain evidence="1">BOTRYCO-1</strain>
    </source>
</reference>
<reference evidence="1" key="2">
    <citation type="journal article" date="2023" name="ISME Commun">
        <title>Characterization of a bloom-associated alphaproteobacterial lineage, 'Candidatus Phycosocius': insights into freshwater algal-bacterial interactions.</title>
        <authorList>
            <person name="Tanabe Y."/>
            <person name="Yamaguchi H."/>
            <person name="Yoshida M."/>
            <person name="Kai A."/>
            <person name="Okazaki Y."/>
        </authorList>
    </citation>
    <scope>NUCLEOTIDE SEQUENCE</scope>
    <source>
        <strain evidence="1">BOTRYCO-1</strain>
    </source>
</reference>
<keyword evidence="2" id="KW-1185">Reference proteome</keyword>
<evidence type="ECO:0000313" key="1">
    <source>
        <dbReference type="EMBL" id="GIU67366.1"/>
    </source>
</evidence>
<evidence type="ECO:0000313" key="2">
    <source>
        <dbReference type="Proteomes" id="UP001161064"/>
    </source>
</evidence>
<proteinExistence type="predicted"/>
<name>A0ABQ4PWP5_9PROT</name>
<dbReference type="EMBL" id="BPFZ01000009">
    <property type="protein sequence ID" value="GIU67366.1"/>
    <property type="molecule type" value="Genomic_DNA"/>
</dbReference>
<protein>
    <submittedName>
        <fullName evidence="1">Uncharacterized protein</fullName>
    </submittedName>
</protein>